<dbReference type="Gene3D" id="1.10.3210.10">
    <property type="entry name" value="Hypothetical protein af1432"/>
    <property type="match status" value="1"/>
</dbReference>
<feature type="compositionally biased region" description="Polar residues" evidence="1">
    <location>
        <begin position="1"/>
        <end position="11"/>
    </location>
</feature>
<sequence length="428" mass="47141">MEEPTLTTDPSTDAAAEAPPPLPPRLIRREPILDQNRGLAGYRMRVLWTAEPQAPDPDTGAALIEAARTHGASAFFAYVPHWIDGTPGLLQNAYVHMLPRHRTYLEFPETTEITPELIQALQGLARGGTKFSIRGDLAAQPGREALLPFCKIVRFDPALSTKADIFRQSFQHKQAGRQLMAVNSPDKATHDNFMLLGFTLFQGHWPMDLASAASLTPRQKTLLRLVTLIMGEGEAPEIQACLQQDPELVKTLLDMVNTPAFGLSQEVESLNQAIMLLGRRQLQRWIQVLMYTEAGRPAGYLSPILLQASARAHLMEALSTLVHPEQTVRAEAAFTTGILSIMDQMFQGTMQDLLAQVHVDVPVRDALLRREGALGPDLRLATLIFPSDRDAEEDPAPLLQALGVTAEQLDPLVQQAFTWAHSITQAAP</sequence>
<proteinExistence type="predicted"/>
<evidence type="ECO:0000256" key="1">
    <source>
        <dbReference type="SAM" id="MobiDB-lite"/>
    </source>
</evidence>
<gene>
    <name evidence="3" type="ORF">HNR28_001721</name>
</gene>
<dbReference type="PROSITE" id="PS51833">
    <property type="entry name" value="HDOD"/>
    <property type="match status" value="1"/>
</dbReference>
<comment type="caution">
    <text evidence="3">The sequence shown here is derived from an EMBL/GenBank/DDBJ whole genome shotgun (WGS) entry which is preliminary data.</text>
</comment>
<evidence type="ECO:0000313" key="4">
    <source>
        <dbReference type="Proteomes" id="UP000541136"/>
    </source>
</evidence>
<dbReference type="InterPro" id="IPR052340">
    <property type="entry name" value="RNase_Y/CdgJ"/>
</dbReference>
<dbReference type="InterPro" id="IPR013976">
    <property type="entry name" value="HDOD"/>
</dbReference>
<feature type="region of interest" description="Disordered" evidence="1">
    <location>
        <begin position="1"/>
        <end position="26"/>
    </location>
</feature>
<evidence type="ECO:0000313" key="3">
    <source>
        <dbReference type="EMBL" id="MBB6083682.1"/>
    </source>
</evidence>
<dbReference type="PANTHER" id="PTHR33525:SF4">
    <property type="entry name" value="CYCLIC DI-GMP PHOSPHODIESTERASE CDGJ"/>
    <property type="match status" value="1"/>
</dbReference>
<dbReference type="RefSeq" id="WP_151025020.1">
    <property type="nucleotide sequence ID" value="NZ_JACHIB010000008.1"/>
</dbReference>
<reference evidence="3 4" key="1">
    <citation type="submission" date="2020-08" db="EMBL/GenBank/DDBJ databases">
        <title>Genomic Encyclopedia of Type Strains, Phase IV (KMG-IV): sequencing the most valuable type-strain genomes for metagenomic binning, comparative biology and taxonomic classification.</title>
        <authorList>
            <person name="Goeker M."/>
        </authorList>
    </citation>
    <scope>NUCLEOTIDE SEQUENCE [LARGE SCALE GENOMIC DNA]</scope>
    <source>
        <strain evidence="3 4">DSM 12141</strain>
    </source>
</reference>
<feature type="domain" description="HDOD" evidence="2">
    <location>
        <begin position="215"/>
        <end position="408"/>
    </location>
</feature>
<name>A0A7W9TQ13_CASDE</name>
<protein>
    <submittedName>
        <fullName evidence="3">EAL and modified HD-GYP domain-containing signal transduction protein</fullName>
    </submittedName>
</protein>
<dbReference type="SUPFAM" id="SSF109604">
    <property type="entry name" value="HD-domain/PDEase-like"/>
    <property type="match status" value="1"/>
</dbReference>
<dbReference type="Proteomes" id="UP000541136">
    <property type="component" value="Unassembled WGS sequence"/>
</dbReference>
<dbReference type="Pfam" id="PF08668">
    <property type="entry name" value="HDOD"/>
    <property type="match status" value="1"/>
</dbReference>
<organism evidence="3 4">
    <name type="scientific">Castellaniella defragrans</name>
    <name type="common">Alcaligenes defragrans</name>
    <dbReference type="NCBI Taxonomy" id="75697"/>
    <lineage>
        <taxon>Bacteria</taxon>
        <taxon>Pseudomonadati</taxon>
        <taxon>Pseudomonadota</taxon>
        <taxon>Betaproteobacteria</taxon>
        <taxon>Burkholderiales</taxon>
        <taxon>Alcaligenaceae</taxon>
        <taxon>Castellaniella</taxon>
    </lineage>
</organism>
<dbReference type="EMBL" id="JACHIB010000008">
    <property type="protein sequence ID" value="MBB6083682.1"/>
    <property type="molecule type" value="Genomic_DNA"/>
</dbReference>
<evidence type="ECO:0000259" key="2">
    <source>
        <dbReference type="PROSITE" id="PS51833"/>
    </source>
</evidence>
<accession>A0A7W9TQ13</accession>
<dbReference type="PANTHER" id="PTHR33525">
    <property type="match status" value="1"/>
</dbReference>
<dbReference type="AlphaFoldDB" id="A0A7W9TQ13"/>